<dbReference type="EMBL" id="LUCH01000280">
    <property type="protein sequence ID" value="KAF5405579.1"/>
    <property type="molecule type" value="Genomic_DNA"/>
</dbReference>
<reference evidence="2" key="1">
    <citation type="submission" date="2019-05" db="EMBL/GenBank/DDBJ databases">
        <title>Annotation for the trematode Paragonimus heterotremus.</title>
        <authorList>
            <person name="Choi Y.-J."/>
        </authorList>
    </citation>
    <scope>NUCLEOTIDE SEQUENCE</scope>
    <source>
        <strain evidence="2">LC</strain>
    </source>
</reference>
<evidence type="ECO:0000313" key="3">
    <source>
        <dbReference type="Proteomes" id="UP000748531"/>
    </source>
</evidence>
<proteinExistence type="predicted"/>
<dbReference type="OrthoDB" id="262529at2759"/>
<keyword evidence="3" id="KW-1185">Reference proteome</keyword>
<name>A0A8J4WLP4_9TREM</name>
<protein>
    <recommendedName>
        <fullName evidence="1">DNA repair metallo-beta-lactamase domain-containing protein</fullName>
    </recommendedName>
</protein>
<feature type="domain" description="DNA repair metallo-beta-lactamase" evidence="1">
    <location>
        <begin position="18"/>
        <end position="144"/>
    </location>
</feature>
<evidence type="ECO:0000259" key="1">
    <source>
        <dbReference type="Pfam" id="PF07522"/>
    </source>
</evidence>
<accession>A0A8J4WLP4</accession>
<dbReference type="Pfam" id="PF07522">
    <property type="entry name" value="DRMBL"/>
    <property type="match status" value="1"/>
</dbReference>
<sequence>MAATHECPVCMPLTKSTLSNPKGAQLHVVPMRQFNLSDLLRCQANLGLPSQITLSSQPTTYCRSVPILACHPNEWAHSGVKKKWTNNSIQTILDSSTPLPVGLRLEHSSGNIRIYGTTYSEHISSSEPEQFVGQLRPLLMQQTVFGGGVGGTRGQINEWLSAAQQLELSRN</sequence>
<gene>
    <name evidence="2" type="ORF">PHET_00967</name>
</gene>
<evidence type="ECO:0000313" key="2">
    <source>
        <dbReference type="EMBL" id="KAF5405579.1"/>
    </source>
</evidence>
<organism evidence="2 3">
    <name type="scientific">Paragonimus heterotremus</name>
    <dbReference type="NCBI Taxonomy" id="100268"/>
    <lineage>
        <taxon>Eukaryota</taxon>
        <taxon>Metazoa</taxon>
        <taxon>Spiralia</taxon>
        <taxon>Lophotrochozoa</taxon>
        <taxon>Platyhelminthes</taxon>
        <taxon>Trematoda</taxon>
        <taxon>Digenea</taxon>
        <taxon>Plagiorchiida</taxon>
        <taxon>Troglotremata</taxon>
        <taxon>Troglotrematidae</taxon>
        <taxon>Paragonimus</taxon>
    </lineage>
</organism>
<dbReference type="Gene3D" id="3.40.50.12650">
    <property type="match status" value="1"/>
</dbReference>
<dbReference type="AlphaFoldDB" id="A0A8J4WLP4"/>
<dbReference type="Proteomes" id="UP000748531">
    <property type="component" value="Unassembled WGS sequence"/>
</dbReference>
<dbReference type="InterPro" id="IPR011084">
    <property type="entry name" value="DRMBL"/>
</dbReference>
<comment type="caution">
    <text evidence="2">The sequence shown here is derived from an EMBL/GenBank/DDBJ whole genome shotgun (WGS) entry which is preliminary data.</text>
</comment>